<evidence type="ECO:0000313" key="7">
    <source>
        <dbReference type="EMBL" id="PWR00494.1"/>
    </source>
</evidence>
<reference evidence="7 8" key="1">
    <citation type="submission" date="2018-05" db="EMBL/GenBank/DDBJ databases">
        <title>Leucothrix arctica sp. nov., isolated from Arctic seawater.</title>
        <authorList>
            <person name="Choi A."/>
            <person name="Baek K."/>
        </authorList>
    </citation>
    <scope>NUCLEOTIDE SEQUENCE [LARGE SCALE GENOMIC DNA]</scope>
    <source>
        <strain evidence="7 8">JCM 18388</strain>
    </source>
</reference>
<comment type="similarity">
    <text evidence="1">Belongs to the peptidase M17 family.</text>
</comment>
<organism evidence="7 8">
    <name type="scientific">Leucothrix pacifica</name>
    <dbReference type="NCBI Taxonomy" id="1247513"/>
    <lineage>
        <taxon>Bacteria</taxon>
        <taxon>Pseudomonadati</taxon>
        <taxon>Pseudomonadota</taxon>
        <taxon>Gammaproteobacteria</taxon>
        <taxon>Thiotrichales</taxon>
        <taxon>Thiotrichaceae</taxon>
        <taxon>Leucothrix</taxon>
    </lineage>
</organism>
<evidence type="ECO:0000313" key="8">
    <source>
        <dbReference type="Proteomes" id="UP000245539"/>
    </source>
</evidence>
<dbReference type="SUPFAM" id="SSF53187">
    <property type="entry name" value="Zn-dependent exopeptidases"/>
    <property type="match status" value="1"/>
</dbReference>
<dbReference type="EMBL" id="QGKM01000003">
    <property type="protein sequence ID" value="PWR00494.1"/>
    <property type="molecule type" value="Genomic_DNA"/>
</dbReference>
<sequence>MPYSSDLKHSYIPLTPVAKSQLDSLIEHSRPAVANWIQQSDFTAKENETCLISNENGELSEVLVGVAEKGERRWAIASLPSKLPENKYQLQSNWTEAEQTQALIGWGLGSYKFDQFISNDKTSPLLFLPAELKTTVMAFYDSLSTVRDLINLPANHMMPEHLSQELETLASEYHAEFSEIIGDDLLNENFPTIHAVGRASDHAPRLLSLKWGDSEDPKLTLVGKGVCFDTGGLDIKGSNFMRQMKKDMGGAAHVLGLAKLIMSFQLPVSLEVLIPAVDNAISGDAFRPGDVITTRGGKTVEIDNTDAEGRLVLCDALTLACESAPDLIIDFATLTGAARVALGTEVPALFSNDDVLAREIHDQSIQSEELIWPMPLHHPYFSDLKSNVADMVNSAGGYGGAITAALYLNEFVDDDIDWAHIDLMAFNIRDRPGRPLGGEAMGLFAMFDYLQSRYQA</sequence>
<dbReference type="Pfam" id="PF21337">
    <property type="entry name" value="Peptidase_M17_N_1"/>
    <property type="match status" value="1"/>
</dbReference>
<name>A0A317CSI0_9GAMM</name>
<dbReference type="InterPro" id="IPR011356">
    <property type="entry name" value="Leucine_aapep/pepB"/>
</dbReference>
<keyword evidence="4" id="KW-0378">Hydrolase</keyword>
<keyword evidence="3" id="KW-0645">Protease</keyword>
<evidence type="ECO:0000256" key="1">
    <source>
        <dbReference type="ARBA" id="ARBA00009528"/>
    </source>
</evidence>
<evidence type="ECO:0000256" key="2">
    <source>
        <dbReference type="ARBA" id="ARBA00022438"/>
    </source>
</evidence>
<accession>A0A317CSI0</accession>
<comment type="caution">
    <text evidence="7">The sequence shown here is derived from an EMBL/GenBank/DDBJ whole genome shotgun (WGS) entry which is preliminary data.</text>
</comment>
<dbReference type="InterPro" id="IPR048816">
    <property type="entry name" value="Peptidase_M17_N_1"/>
</dbReference>
<gene>
    <name evidence="7" type="ORF">DKW60_01340</name>
</gene>
<dbReference type="InterPro" id="IPR043472">
    <property type="entry name" value="Macro_dom-like"/>
</dbReference>
<dbReference type="GO" id="GO:0070006">
    <property type="term" value="F:metalloaminopeptidase activity"/>
    <property type="evidence" value="ECO:0007669"/>
    <property type="project" value="InterPro"/>
</dbReference>
<dbReference type="Gene3D" id="3.40.220.10">
    <property type="entry name" value="Leucine Aminopeptidase, subunit E, domain 1"/>
    <property type="match status" value="1"/>
</dbReference>
<dbReference type="GO" id="GO:0005737">
    <property type="term" value="C:cytoplasm"/>
    <property type="evidence" value="ECO:0007669"/>
    <property type="project" value="InterPro"/>
</dbReference>
<dbReference type="OrthoDB" id="9809354at2"/>
<evidence type="ECO:0000256" key="4">
    <source>
        <dbReference type="ARBA" id="ARBA00022801"/>
    </source>
</evidence>
<dbReference type="Gene3D" id="3.40.630.10">
    <property type="entry name" value="Zn peptidases"/>
    <property type="match status" value="1"/>
</dbReference>
<dbReference type="PANTHER" id="PTHR11963:SF20">
    <property type="entry name" value="PEPTIDASE B"/>
    <property type="match status" value="1"/>
</dbReference>
<dbReference type="GO" id="GO:0030145">
    <property type="term" value="F:manganese ion binding"/>
    <property type="evidence" value="ECO:0007669"/>
    <property type="project" value="InterPro"/>
</dbReference>
<dbReference type="GO" id="GO:0006508">
    <property type="term" value="P:proteolysis"/>
    <property type="evidence" value="ECO:0007669"/>
    <property type="project" value="UniProtKB-KW"/>
</dbReference>
<proteinExistence type="inferred from homology"/>
<evidence type="ECO:0000256" key="3">
    <source>
        <dbReference type="ARBA" id="ARBA00022670"/>
    </source>
</evidence>
<dbReference type="Pfam" id="PF00883">
    <property type="entry name" value="Peptidase_M17"/>
    <property type="match status" value="1"/>
</dbReference>
<dbReference type="RefSeq" id="WP_109835865.1">
    <property type="nucleotide sequence ID" value="NZ_QGKM01000003.1"/>
</dbReference>
<dbReference type="AlphaFoldDB" id="A0A317CSI0"/>
<dbReference type="PANTHER" id="PTHR11963">
    <property type="entry name" value="LEUCINE AMINOPEPTIDASE-RELATED"/>
    <property type="match status" value="1"/>
</dbReference>
<evidence type="ECO:0000256" key="5">
    <source>
        <dbReference type="ARBA" id="ARBA00023211"/>
    </source>
</evidence>
<dbReference type="CDD" id="cd00433">
    <property type="entry name" value="Peptidase_M17"/>
    <property type="match status" value="1"/>
</dbReference>
<dbReference type="Proteomes" id="UP000245539">
    <property type="component" value="Unassembled WGS sequence"/>
</dbReference>
<evidence type="ECO:0000259" key="6">
    <source>
        <dbReference type="PROSITE" id="PS00631"/>
    </source>
</evidence>
<dbReference type="PROSITE" id="PS00631">
    <property type="entry name" value="CYTOSOL_AP"/>
    <property type="match status" value="1"/>
</dbReference>
<dbReference type="InterPro" id="IPR000819">
    <property type="entry name" value="Peptidase_M17_C"/>
</dbReference>
<feature type="domain" description="Cytosol aminopeptidase" evidence="6">
    <location>
        <begin position="304"/>
        <end position="311"/>
    </location>
</feature>
<protein>
    <submittedName>
        <fullName evidence="7">Leucyl aminopeptidase</fullName>
    </submittedName>
</protein>
<keyword evidence="2 7" id="KW-0031">Aminopeptidase</keyword>
<keyword evidence="5" id="KW-0464">Manganese</keyword>
<keyword evidence="8" id="KW-1185">Reference proteome</keyword>
<dbReference type="PRINTS" id="PR00481">
    <property type="entry name" value="LAMNOPPTDASE"/>
</dbReference>